<reference evidence="4" key="1">
    <citation type="submission" date="2018-12" db="EMBL/GenBank/DDBJ databases">
        <title>Complete genome sequence of Roseovarius sp. MME-070.</title>
        <authorList>
            <person name="Nam Y.-D."/>
            <person name="Kang J."/>
            <person name="Chung W.-H."/>
            <person name="Park Y.S."/>
        </authorList>
    </citation>
    <scope>NUCLEOTIDE SEQUENCE [LARGE SCALE GENOMIC DNA]</scope>
    <source>
        <strain evidence="4">MME-070</strain>
    </source>
</reference>
<keyword evidence="4" id="KW-1185">Reference proteome</keyword>
<accession>A0A6I6IT12</accession>
<feature type="active site" description="Proton donor/acceptor" evidence="1">
    <location>
        <position position="85"/>
    </location>
</feature>
<dbReference type="InterPro" id="IPR029033">
    <property type="entry name" value="His_PPase_superfam"/>
</dbReference>
<dbReference type="Gene3D" id="3.40.50.1240">
    <property type="entry name" value="Phosphoglycerate mutase-like"/>
    <property type="match status" value="1"/>
</dbReference>
<gene>
    <name evidence="3" type="ORF">EI983_10390</name>
</gene>
<dbReference type="GO" id="GO:0016791">
    <property type="term" value="F:phosphatase activity"/>
    <property type="evidence" value="ECO:0007669"/>
    <property type="project" value="TreeGrafter"/>
</dbReference>
<evidence type="ECO:0000313" key="4">
    <source>
        <dbReference type="Proteomes" id="UP000428330"/>
    </source>
</evidence>
<dbReference type="OrthoDB" id="9781415at2"/>
<dbReference type="SUPFAM" id="SSF53254">
    <property type="entry name" value="Phosphoglycerate mutase-like"/>
    <property type="match status" value="1"/>
</dbReference>
<feature type="binding site" evidence="2">
    <location>
        <position position="63"/>
    </location>
    <ligand>
        <name>substrate</name>
    </ligand>
</feature>
<dbReference type="KEGG" id="rom:EI983_10390"/>
<evidence type="ECO:0000256" key="1">
    <source>
        <dbReference type="PIRSR" id="PIRSR613078-1"/>
    </source>
</evidence>
<dbReference type="Proteomes" id="UP000428330">
    <property type="component" value="Chromosome"/>
</dbReference>
<protein>
    <submittedName>
        <fullName evidence="3">Histidine phosphatase family protein</fullName>
    </submittedName>
</protein>
<dbReference type="InterPro" id="IPR013078">
    <property type="entry name" value="His_Pase_superF_clade-1"/>
</dbReference>
<dbReference type="PIRSF" id="PIRSF000709">
    <property type="entry name" value="6PFK_2-Ptase"/>
    <property type="match status" value="1"/>
</dbReference>
<dbReference type="EMBL" id="CP034348">
    <property type="protein sequence ID" value="QGX98657.1"/>
    <property type="molecule type" value="Genomic_DNA"/>
</dbReference>
<proteinExistence type="predicted"/>
<evidence type="ECO:0000256" key="2">
    <source>
        <dbReference type="PIRSR" id="PIRSR613078-2"/>
    </source>
</evidence>
<dbReference type="CDD" id="cd07067">
    <property type="entry name" value="HP_PGM_like"/>
    <property type="match status" value="1"/>
</dbReference>
<dbReference type="PANTHER" id="PTHR48100">
    <property type="entry name" value="BROAD-SPECIFICITY PHOSPHATASE YOR283W-RELATED"/>
    <property type="match status" value="1"/>
</dbReference>
<dbReference type="InterPro" id="IPR050275">
    <property type="entry name" value="PGM_Phosphatase"/>
</dbReference>
<evidence type="ECO:0000313" key="3">
    <source>
        <dbReference type="EMBL" id="QGX98657.1"/>
    </source>
</evidence>
<dbReference type="GO" id="GO:0005737">
    <property type="term" value="C:cytoplasm"/>
    <property type="evidence" value="ECO:0007669"/>
    <property type="project" value="TreeGrafter"/>
</dbReference>
<feature type="active site" description="Tele-phosphohistidine intermediate" evidence="1">
    <location>
        <position position="12"/>
    </location>
</feature>
<feature type="binding site" evidence="2">
    <location>
        <begin position="11"/>
        <end position="18"/>
    </location>
    <ligand>
        <name>substrate</name>
    </ligand>
</feature>
<organism evidence="3 4">
    <name type="scientific">Roseovarius faecimaris</name>
    <dbReference type="NCBI Taxonomy" id="2494550"/>
    <lineage>
        <taxon>Bacteria</taxon>
        <taxon>Pseudomonadati</taxon>
        <taxon>Pseudomonadota</taxon>
        <taxon>Alphaproteobacteria</taxon>
        <taxon>Rhodobacterales</taxon>
        <taxon>Roseobacteraceae</taxon>
        <taxon>Roseovarius</taxon>
    </lineage>
</organism>
<sequence length="193" mass="21216">MSDYPKIWFLRHGETEWNAERRIQGQLESKLTPRGIGHAEAQARLMAPILKADPPCFVSPLGRAQQTAQIALGARAYVTDPRLAEAHAGDWQGLLHADVRRDHPELLPPETTALDLFLKAPGGEGFAVFHDRILAFMRDLTEPSVVVAHGLLGQVMRGLILGLPHEEMGTLSNEQACVYVLENGSETVLREAA</sequence>
<dbReference type="SMART" id="SM00855">
    <property type="entry name" value="PGAM"/>
    <property type="match status" value="1"/>
</dbReference>
<dbReference type="AlphaFoldDB" id="A0A6I6IT12"/>
<dbReference type="PANTHER" id="PTHR48100:SF59">
    <property type="entry name" value="ADENOSYLCOBALAMIN_ALPHA-RIBAZOLE PHOSPHATASE"/>
    <property type="match status" value="1"/>
</dbReference>
<dbReference type="Pfam" id="PF00300">
    <property type="entry name" value="His_Phos_1"/>
    <property type="match status" value="1"/>
</dbReference>
<name>A0A6I6IT12_9RHOB</name>
<dbReference type="RefSeq" id="WP_157707342.1">
    <property type="nucleotide sequence ID" value="NZ_CP034348.1"/>
</dbReference>